<evidence type="ECO:0000256" key="3">
    <source>
        <dbReference type="ARBA" id="ARBA00022555"/>
    </source>
</evidence>
<dbReference type="PROSITE" id="PS51165">
    <property type="entry name" value="THUMP"/>
    <property type="match status" value="1"/>
</dbReference>
<evidence type="ECO:0000313" key="12">
    <source>
        <dbReference type="Proteomes" id="UP001595916"/>
    </source>
</evidence>
<dbReference type="HAMAP" id="MF_00021">
    <property type="entry name" value="ThiI"/>
    <property type="match status" value="1"/>
</dbReference>
<evidence type="ECO:0000256" key="2">
    <source>
        <dbReference type="ARBA" id="ARBA00022490"/>
    </source>
</evidence>
<dbReference type="InterPro" id="IPR020536">
    <property type="entry name" value="ThiI_AANH"/>
</dbReference>
<dbReference type="NCBIfam" id="TIGR00342">
    <property type="entry name" value="tRNA uracil 4-sulfurtransferase ThiI"/>
    <property type="match status" value="1"/>
</dbReference>
<comment type="catalytic activity">
    <reaction evidence="9">
        <text>[ThiI sulfur-carrier protein]-S-sulfanyl-L-cysteine + a uridine in tRNA + 2 reduced [2Fe-2S]-[ferredoxin] + ATP + H(+) = [ThiI sulfur-carrier protein]-L-cysteine + a 4-thiouridine in tRNA + 2 oxidized [2Fe-2S]-[ferredoxin] + AMP + diphosphate</text>
        <dbReference type="Rhea" id="RHEA:24176"/>
        <dbReference type="Rhea" id="RHEA-COMP:10000"/>
        <dbReference type="Rhea" id="RHEA-COMP:10001"/>
        <dbReference type="Rhea" id="RHEA-COMP:13337"/>
        <dbReference type="Rhea" id="RHEA-COMP:13338"/>
        <dbReference type="Rhea" id="RHEA-COMP:13339"/>
        <dbReference type="Rhea" id="RHEA-COMP:13340"/>
        <dbReference type="ChEBI" id="CHEBI:15378"/>
        <dbReference type="ChEBI" id="CHEBI:29950"/>
        <dbReference type="ChEBI" id="CHEBI:30616"/>
        <dbReference type="ChEBI" id="CHEBI:33019"/>
        <dbReference type="ChEBI" id="CHEBI:33737"/>
        <dbReference type="ChEBI" id="CHEBI:33738"/>
        <dbReference type="ChEBI" id="CHEBI:61963"/>
        <dbReference type="ChEBI" id="CHEBI:65315"/>
        <dbReference type="ChEBI" id="CHEBI:136798"/>
        <dbReference type="ChEBI" id="CHEBI:456215"/>
        <dbReference type="EC" id="2.8.1.4"/>
    </reaction>
</comment>
<evidence type="ECO:0000256" key="8">
    <source>
        <dbReference type="ARBA" id="ARBA00022977"/>
    </source>
</evidence>
<keyword evidence="4 9" id="KW-0808">Transferase</keyword>
<evidence type="ECO:0000256" key="1">
    <source>
        <dbReference type="ARBA" id="ARBA00004496"/>
    </source>
</evidence>
<dbReference type="SUPFAM" id="SSF143437">
    <property type="entry name" value="THUMP domain-like"/>
    <property type="match status" value="1"/>
</dbReference>
<dbReference type="Pfam" id="PF02568">
    <property type="entry name" value="ThiI"/>
    <property type="match status" value="1"/>
</dbReference>
<dbReference type="CDD" id="cd01712">
    <property type="entry name" value="PPase_ThiI"/>
    <property type="match status" value="1"/>
</dbReference>
<keyword evidence="3 9" id="KW-0820">tRNA-binding</keyword>
<evidence type="ECO:0000256" key="6">
    <source>
        <dbReference type="ARBA" id="ARBA00022840"/>
    </source>
</evidence>
<dbReference type="InterPro" id="IPR049962">
    <property type="entry name" value="THUMP_ThiI"/>
</dbReference>
<dbReference type="PANTHER" id="PTHR43209">
    <property type="entry name" value="TRNA SULFURTRANSFERASE"/>
    <property type="match status" value="1"/>
</dbReference>
<dbReference type="RefSeq" id="WP_379787496.1">
    <property type="nucleotide sequence ID" value="NZ_JBHSHL010000009.1"/>
</dbReference>
<proteinExistence type="inferred from homology"/>
<evidence type="ECO:0000256" key="7">
    <source>
        <dbReference type="ARBA" id="ARBA00022884"/>
    </source>
</evidence>
<organism evidence="11 12">
    <name type="scientific">Filifactor villosus</name>
    <dbReference type="NCBI Taxonomy" id="29374"/>
    <lineage>
        <taxon>Bacteria</taxon>
        <taxon>Bacillati</taxon>
        <taxon>Bacillota</taxon>
        <taxon>Clostridia</taxon>
        <taxon>Peptostreptococcales</taxon>
        <taxon>Filifactoraceae</taxon>
        <taxon>Filifactor</taxon>
    </lineage>
</organism>
<dbReference type="SUPFAM" id="SSF52402">
    <property type="entry name" value="Adenine nucleotide alpha hydrolases-like"/>
    <property type="match status" value="1"/>
</dbReference>
<protein>
    <recommendedName>
        <fullName evidence="9">Probable tRNA sulfurtransferase</fullName>
        <ecNumber evidence="9">2.8.1.4</ecNumber>
    </recommendedName>
    <alternativeName>
        <fullName evidence="9">Sulfur carrier protein ThiS sulfurtransferase</fullName>
    </alternativeName>
    <alternativeName>
        <fullName evidence="9">Thiamine biosynthesis protein ThiI</fullName>
    </alternativeName>
    <alternativeName>
        <fullName evidence="9">tRNA 4-thiouridine synthase</fullName>
    </alternativeName>
</protein>
<keyword evidence="5 9" id="KW-0547">Nucleotide-binding</keyword>
<dbReference type="PANTHER" id="PTHR43209:SF1">
    <property type="entry name" value="TRNA SULFURTRANSFERASE"/>
    <property type="match status" value="1"/>
</dbReference>
<evidence type="ECO:0000256" key="5">
    <source>
        <dbReference type="ARBA" id="ARBA00022741"/>
    </source>
</evidence>
<evidence type="ECO:0000259" key="10">
    <source>
        <dbReference type="PROSITE" id="PS51165"/>
    </source>
</evidence>
<keyword evidence="2 9" id="KW-0963">Cytoplasm</keyword>
<sequence length="395" mass="44703">MYNSIVIRNGEVSIKGINRPVFEKRLIKNIRRAFHGLEGYNVYKGDGRIYVDFEEEVGDEIMRRLKNVFGVMSFSPSIKTESGYQLAKDTALAHYNEVIERTGAKTFKVTARREDKSLPMTSPEMSRDIGAYILSHSKNPLKVDVKNPDIHLFVEVREKNNIIYSEKEQGVGGLPVGVNGRAMMLLSGGIDSPVATYMIAKRGLWIEAVHFHSFPFTSEKAKEKIERLAKQLSLYTEGIRIHMVNLLPIQTEISESCPQELMTILSRRFMMRIAEKLALETVCSCLATGESIGQVASQTVEGLQATNSVVKEVPVFRPLISFDKEDIIREAKKIDTFDISIIPEEDCCTVFLPKRPATKPKMEKIRNAEENLDIETLVASAIEEREIREIGMLKW</sequence>
<evidence type="ECO:0000256" key="9">
    <source>
        <dbReference type="HAMAP-Rule" id="MF_00021"/>
    </source>
</evidence>
<dbReference type="Gene3D" id="3.40.50.620">
    <property type="entry name" value="HUPs"/>
    <property type="match status" value="1"/>
</dbReference>
<comment type="function">
    <text evidence="9">Catalyzes the ATP-dependent transfer of a sulfur to tRNA to produce 4-thiouridine in position 8 of tRNAs, which functions as a near-UV photosensor. Also catalyzes the transfer of sulfur to the sulfur carrier protein ThiS, forming ThiS-thiocarboxylate. This is a step in the synthesis of thiazole, in the thiamine biosynthesis pathway. The sulfur is donated as persulfide by IscS.</text>
</comment>
<feature type="binding site" evidence="9">
    <location>
        <position position="298"/>
    </location>
    <ligand>
        <name>ATP</name>
        <dbReference type="ChEBI" id="CHEBI:30616"/>
    </ligand>
</feature>
<dbReference type="InterPro" id="IPR003720">
    <property type="entry name" value="tRNA_STrfase"/>
</dbReference>
<feature type="domain" description="THUMP" evidence="10">
    <location>
        <begin position="59"/>
        <end position="167"/>
    </location>
</feature>
<dbReference type="Proteomes" id="UP001595916">
    <property type="component" value="Unassembled WGS sequence"/>
</dbReference>
<feature type="binding site" evidence="9">
    <location>
        <position position="289"/>
    </location>
    <ligand>
        <name>ATP</name>
        <dbReference type="ChEBI" id="CHEBI:30616"/>
    </ligand>
</feature>
<dbReference type="InterPro" id="IPR004114">
    <property type="entry name" value="THUMP_dom"/>
</dbReference>
<dbReference type="Pfam" id="PF22025">
    <property type="entry name" value="ThiI_fer"/>
    <property type="match status" value="1"/>
</dbReference>
<reference evidence="12" key="1">
    <citation type="journal article" date="2019" name="Int. J. Syst. Evol. Microbiol.">
        <title>The Global Catalogue of Microorganisms (GCM) 10K type strain sequencing project: providing services to taxonomists for standard genome sequencing and annotation.</title>
        <authorList>
            <consortium name="The Broad Institute Genomics Platform"/>
            <consortium name="The Broad Institute Genome Sequencing Center for Infectious Disease"/>
            <person name="Wu L."/>
            <person name="Ma J."/>
        </authorList>
    </citation>
    <scope>NUCLEOTIDE SEQUENCE [LARGE SCALE GENOMIC DNA]</scope>
    <source>
        <strain evidence="12">CCUG 46385</strain>
    </source>
</reference>
<evidence type="ECO:0000313" key="11">
    <source>
        <dbReference type="EMBL" id="MFC4804016.1"/>
    </source>
</evidence>
<dbReference type="InterPro" id="IPR054173">
    <property type="entry name" value="ThiI_fer"/>
</dbReference>
<dbReference type="SMART" id="SM00981">
    <property type="entry name" value="THUMP"/>
    <property type="match status" value="1"/>
</dbReference>
<gene>
    <name evidence="9 11" type="primary">thiI</name>
    <name evidence="11" type="ORF">ACFO4R_02870</name>
</gene>
<dbReference type="CDD" id="cd11716">
    <property type="entry name" value="THUMP_ThiI"/>
    <property type="match status" value="1"/>
</dbReference>
<feature type="binding site" evidence="9">
    <location>
        <begin position="185"/>
        <end position="186"/>
    </location>
    <ligand>
        <name>ATP</name>
        <dbReference type="ChEBI" id="CHEBI:30616"/>
    </ligand>
</feature>
<comment type="similarity">
    <text evidence="9">Belongs to the ThiI family.</text>
</comment>
<comment type="catalytic activity">
    <reaction evidence="9">
        <text>[ThiS sulfur-carrier protein]-C-terminal Gly-Gly-AMP + S-sulfanyl-L-cysteinyl-[cysteine desulfurase] + AH2 = [ThiS sulfur-carrier protein]-C-terminal-Gly-aminoethanethioate + L-cysteinyl-[cysteine desulfurase] + A + AMP + 2 H(+)</text>
        <dbReference type="Rhea" id="RHEA:43340"/>
        <dbReference type="Rhea" id="RHEA-COMP:12157"/>
        <dbReference type="Rhea" id="RHEA-COMP:12158"/>
        <dbReference type="Rhea" id="RHEA-COMP:12910"/>
        <dbReference type="Rhea" id="RHEA-COMP:19908"/>
        <dbReference type="ChEBI" id="CHEBI:13193"/>
        <dbReference type="ChEBI" id="CHEBI:15378"/>
        <dbReference type="ChEBI" id="CHEBI:17499"/>
        <dbReference type="ChEBI" id="CHEBI:29950"/>
        <dbReference type="ChEBI" id="CHEBI:61963"/>
        <dbReference type="ChEBI" id="CHEBI:90618"/>
        <dbReference type="ChEBI" id="CHEBI:232372"/>
        <dbReference type="ChEBI" id="CHEBI:456215"/>
    </reaction>
</comment>
<comment type="subcellular location">
    <subcellularLocation>
        <location evidence="1 9">Cytoplasm</location>
    </subcellularLocation>
</comment>
<dbReference type="EC" id="2.8.1.4" evidence="9"/>
<evidence type="ECO:0000256" key="4">
    <source>
        <dbReference type="ARBA" id="ARBA00022679"/>
    </source>
</evidence>
<comment type="caution">
    <text evidence="11">The sequence shown here is derived from an EMBL/GenBank/DDBJ whole genome shotgun (WGS) entry which is preliminary data.</text>
</comment>
<keyword evidence="7 9" id="KW-0694">RNA-binding</keyword>
<feature type="binding site" evidence="9">
    <location>
        <begin position="210"/>
        <end position="211"/>
    </location>
    <ligand>
        <name>ATP</name>
        <dbReference type="ChEBI" id="CHEBI:30616"/>
    </ligand>
</feature>
<keyword evidence="6 9" id="KW-0067">ATP-binding</keyword>
<dbReference type="InterPro" id="IPR049961">
    <property type="entry name" value="ThiI_N"/>
</dbReference>
<dbReference type="GO" id="GO:0140741">
    <property type="term" value="F:tRNA-uracil-4 sulfurtransferase activity"/>
    <property type="evidence" value="ECO:0007669"/>
    <property type="project" value="UniProtKB-EC"/>
</dbReference>
<dbReference type="Gene3D" id="3.30.2130.30">
    <property type="match status" value="1"/>
</dbReference>
<dbReference type="InterPro" id="IPR050102">
    <property type="entry name" value="tRNA_sulfurtransferase_ThiI"/>
</dbReference>
<keyword evidence="8 9" id="KW-0784">Thiamine biosynthesis</keyword>
<accession>A0ABV9QK36</accession>
<dbReference type="InterPro" id="IPR014729">
    <property type="entry name" value="Rossmann-like_a/b/a_fold"/>
</dbReference>
<dbReference type="EMBL" id="JBHSHL010000009">
    <property type="protein sequence ID" value="MFC4804016.1"/>
    <property type="molecule type" value="Genomic_DNA"/>
</dbReference>
<name>A0ABV9QK36_9FIRM</name>
<comment type="pathway">
    <text evidence="9">Cofactor biosynthesis; thiamine diphosphate biosynthesis.</text>
</comment>
<feature type="binding site" evidence="9">
    <location>
        <position position="267"/>
    </location>
    <ligand>
        <name>ATP</name>
        <dbReference type="ChEBI" id="CHEBI:30616"/>
    </ligand>
</feature>
<keyword evidence="12" id="KW-1185">Reference proteome</keyword>
<dbReference type="Pfam" id="PF02926">
    <property type="entry name" value="THUMP"/>
    <property type="match status" value="1"/>
</dbReference>